<dbReference type="Proteomes" id="UP000008068">
    <property type="component" value="Unassembled WGS sequence"/>
</dbReference>
<evidence type="ECO:0000313" key="2">
    <source>
        <dbReference type="EMBL" id="EGT56487.1"/>
    </source>
</evidence>
<dbReference type="AlphaFoldDB" id="G0MG26"/>
<keyword evidence="1" id="KW-0472">Membrane</keyword>
<accession>G0MG26</accession>
<keyword evidence="3" id="KW-1185">Reference proteome</keyword>
<reference evidence="3" key="1">
    <citation type="submission" date="2011-07" db="EMBL/GenBank/DDBJ databases">
        <authorList>
            <consortium name="Caenorhabditis brenneri Sequencing and Analysis Consortium"/>
            <person name="Wilson R.K."/>
        </authorList>
    </citation>
    <scope>NUCLEOTIDE SEQUENCE [LARGE SCALE GENOMIC DNA]</scope>
    <source>
        <strain evidence="3">PB2801</strain>
    </source>
</reference>
<dbReference type="InParanoid" id="G0MG26"/>
<gene>
    <name evidence="2" type="ORF">CAEBREN_11809</name>
</gene>
<keyword evidence="1" id="KW-1133">Transmembrane helix</keyword>
<dbReference type="OrthoDB" id="10592555at2759"/>
<feature type="transmembrane region" description="Helical" evidence="1">
    <location>
        <begin position="111"/>
        <end position="131"/>
    </location>
</feature>
<dbReference type="HOGENOM" id="CLU_1533933_0_0_1"/>
<dbReference type="EMBL" id="GL379793">
    <property type="protein sequence ID" value="EGT56487.1"/>
    <property type="molecule type" value="Genomic_DNA"/>
</dbReference>
<proteinExistence type="predicted"/>
<dbReference type="eggNOG" id="ENOG502R923">
    <property type="taxonomic scope" value="Eukaryota"/>
</dbReference>
<keyword evidence="1" id="KW-0812">Transmembrane</keyword>
<dbReference type="FunCoup" id="G0MG26">
    <property type="interactions" value="236"/>
</dbReference>
<sequence>MVVIECLQIGYQLLILRYVLFCELSGTQKPIILLPDISIESIRYILLFYIQLSLFFISSIAMVLYFVSFNGSQFLSMLLTLLNYSKLTFDTCCYGIIINSSRQFTLSVLDVAHVNFITHICRFFFISLYMYHGTRLDVNNTKDYYDTLSESESEKEIGYFKRAEVDDEDSSKANE</sequence>
<protein>
    <submittedName>
        <fullName evidence="2">Uncharacterized protein</fullName>
    </submittedName>
</protein>
<evidence type="ECO:0000256" key="1">
    <source>
        <dbReference type="SAM" id="Phobius"/>
    </source>
</evidence>
<organism evidence="3">
    <name type="scientific">Caenorhabditis brenneri</name>
    <name type="common">Nematode worm</name>
    <dbReference type="NCBI Taxonomy" id="135651"/>
    <lineage>
        <taxon>Eukaryota</taxon>
        <taxon>Metazoa</taxon>
        <taxon>Ecdysozoa</taxon>
        <taxon>Nematoda</taxon>
        <taxon>Chromadorea</taxon>
        <taxon>Rhabditida</taxon>
        <taxon>Rhabditina</taxon>
        <taxon>Rhabditomorpha</taxon>
        <taxon>Rhabditoidea</taxon>
        <taxon>Rhabditidae</taxon>
        <taxon>Peloderinae</taxon>
        <taxon>Caenorhabditis</taxon>
    </lineage>
</organism>
<feature type="transmembrane region" description="Helical" evidence="1">
    <location>
        <begin position="44"/>
        <end position="67"/>
    </location>
</feature>
<name>G0MG26_CAEBE</name>
<evidence type="ECO:0000313" key="3">
    <source>
        <dbReference type="Proteomes" id="UP000008068"/>
    </source>
</evidence>